<name>A0ACB8MYC0_CITSI</name>
<sequence length="1817" mass="202580">MDSYSPLLEKARVPQPSLQKFAVVSIFSKLRTSPAHLGPDSEPGRDAITQCLNSSSPAVVDQTVREFCRLVADSKFDLSLGLLELQSALEGSDPKFVTLFVKALGYLVRLGFERFNGSWKLGATENHPFIKILSSRNEVDTELVQQVLLFMTQNKHLGMVEVCEFLRPFFNFSILRMPFSDSLSSLFVRQLVSSLASLCCSFPNDALPAFEVLRGCLEYFPLKNSKEQRNLEFVVECMVDSYIVVLRHLVSNGLLVTEAQMSGMELLGTVLSLYTSPFKQSGGVEHIVEVLKHVLVAQFELRLQYKPELSSVILYLFSILIDSELEHEQLCILKFLLFLINWKSENEYGFGGATCDLSEELLLIFPILNLMSSPSKSVKGVASDLLVLLEKLLVKLLAAPKMEVAMNAGNPSIIGFGSIIFRLLKNLWFQDQNSTSRSFFLSLISTGNYRIEEMDEGPGPWTSQLRELLLCIIDSKKSSLPVSASQEALSTEMSMLLGAIASVLVIHPSLGSSAVDAFATVGKMDPKLGVPLLLAILFYSNMFTRKDVVCQNKLGVLQPKLLIDFKSERNICISIAASIHDVCRKDPDRGVDLILSVAACIESRDPIIQALGLQSLAYLCEADVIDFYTAWDVIAKHMLDYSLDPMLAQSLCILLRWGAMDAEAYSEASRTVLKILWDTGTTTHLGHELQWAKARASAFEALTQYEVSHIDKNILDFKQRSFEILISETNPVVLRAMEGFQVKIITHEHSNRRRFVKEKKVPGSKIEKLLDIFPRVIFSSDKKIYARELPGAALLCLSFTRKDLRNQGEARGLQNVLSGYENALIDIAASFQLSRNIFVALLSLQSWKFFMQRWVRAIIMSIDAKAESIVPDRTFKAANDILKTLMRVAEESMPRSAENIALAVGALCSVLPQSAHTIKSTASKFLLSWLFQHEHEHRQWSAAISIGLISSSLHLTDHKQKFQNITGLLEVLCSSRSILVRGACGIGLGFSCQDLLTWAAAADGTADGTNLDKETYKIEEMELLGRTVKALSMMIFQLAPSSSKILEGLSAHFPVKTCDVKMNVTSEFSDDGLEDDIWGVAGLVIGLASSISVIYRAGKHDVVLKIKDLIVSWIPHVNSLVENYGSGGERSEIVLSVGSSLALPIIVAFCRGVELMDDKELNHLVHGYRELISELLSVNKSGNFHKSLLMASCVGAGSLLACIFNEGAHSLNVDHVNAFLELFRKCYSNPYPPIIHLGGMLGVVNALGAGAGYLIHVDPLNSSMRAGYAQKEHPYTLGPLFSDPVCEQHVTSLMQEMFLVAQTSDDHQLQQYAAWAMSFLRCHLWSKELLNTDNNIRADLLGSKSVSQRFSNDNVVMKLGLWLSHLNYSGTDATARVVTVSTILRCLTRAPRLPTLDWGAIIRCCMRYEAQIAKGLPPDSAYKRGILREECIQFSLAHANQFHPLLSFLDELSDLPRFKTLELNLQATLLFHLADLIKLFSGSRLEKLFDDMADYLFSVTSYQAYNPDQKSFLRVSFWNGLHRCLEEASLDSLEHIPNMERCMEVLFALLPASQYAAIIGVNQKNLVEEWSVAVRCLGKARREWVFDFLQVLHVNPLQGDVQLSEVVKKMQAKAKLVRIGSFPLTELGKLKAYILNFKSLGVWDVLIEVVAALQHAEEGVRRQWLVDTIEISCVSCYPSTALQFVGLLSGSCCRYMPFLILDSSTVLNDLPVTLPSLLSKPGWETVAEPFMSYLWASTERIYNWVVTDVTSSQSSPSTQPIDESENDMAALLLHVMHRACISLKDYLPLEKQLRLSNMLVRSQVLMEVDLRFDVMSF</sequence>
<dbReference type="Proteomes" id="UP000829398">
    <property type="component" value="Chromosome 2"/>
</dbReference>
<keyword evidence="2" id="KW-1185">Reference proteome</keyword>
<organism evidence="1 2">
    <name type="scientific">Citrus sinensis</name>
    <name type="common">Sweet orange</name>
    <name type="synonym">Citrus aurantium var. sinensis</name>
    <dbReference type="NCBI Taxonomy" id="2711"/>
    <lineage>
        <taxon>Eukaryota</taxon>
        <taxon>Viridiplantae</taxon>
        <taxon>Streptophyta</taxon>
        <taxon>Embryophyta</taxon>
        <taxon>Tracheophyta</taxon>
        <taxon>Spermatophyta</taxon>
        <taxon>Magnoliopsida</taxon>
        <taxon>eudicotyledons</taxon>
        <taxon>Gunneridae</taxon>
        <taxon>Pentapetalae</taxon>
        <taxon>rosids</taxon>
        <taxon>malvids</taxon>
        <taxon>Sapindales</taxon>
        <taxon>Rutaceae</taxon>
        <taxon>Aurantioideae</taxon>
        <taxon>Citrus</taxon>
    </lineage>
</organism>
<accession>A0ACB8MYC0</accession>
<evidence type="ECO:0000313" key="2">
    <source>
        <dbReference type="Proteomes" id="UP000829398"/>
    </source>
</evidence>
<reference evidence="2" key="1">
    <citation type="journal article" date="2023" name="Hortic. Res.">
        <title>A chromosome-level phased genome enabling allele-level studies in sweet orange: a case study on citrus Huanglongbing tolerance.</title>
        <authorList>
            <person name="Wu B."/>
            <person name="Yu Q."/>
            <person name="Deng Z."/>
            <person name="Duan Y."/>
            <person name="Luo F."/>
            <person name="Gmitter F. Jr."/>
        </authorList>
    </citation>
    <scope>NUCLEOTIDE SEQUENCE [LARGE SCALE GENOMIC DNA]</scope>
    <source>
        <strain evidence="2">cv. Valencia</strain>
    </source>
</reference>
<protein>
    <submittedName>
        <fullName evidence="1">Protein RST1</fullName>
    </submittedName>
</protein>
<gene>
    <name evidence="1" type="ORF">KPL71_003540</name>
</gene>
<comment type="caution">
    <text evidence="1">The sequence shown here is derived from an EMBL/GenBank/DDBJ whole genome shotgun (WGS) entry which is preliminary data.</text>
</comment>
<evidence type="ECO:0000313" key="1">
    <source>
        <dbReference type="EMBL" id="KAH9790878.1"/>
    </source>
</evidence>
<proteinExistence type="predicted"/>
<dbReference type="EMBL" id="CM039171">
    <property type="protein sequence ID" value="KAH9790878.1"/>
    <property type="molecule type" value="Genomic_DNA"/>
</dbReference>